<dbReference type="InterPro" id="IPR001261">
    <property type="entry name" value="ArgE/DapE_CS"/>
</dbReference>
<dbReference type="Gene3D" id="3.40.630.10">
    <property type="entry name" value="Zn peptidases"/>
    <property type="match status" value="1"/>
</dbReference>
<evidence type="ECO:0000259" key="7">
    <source>
        <dbReference type="Pfam" id="PF07687"/>
    </source>
</evidence>
<dbReference type="InterPro" id="IPR050072">
    <property type="entry name" value="Peptidase_M20A"/>
</dbReference>
<feature type="non-terminal residue" evidence="8">
    <location>
        <position position="1"/>
    </location>
</feature>
<dbReference type="SUPFAM" id="SSF53187">
    <property type="entry name" value="Zn-dependent exopeptidases"/>
    <property type="match status" value="1"/>
</dbReference>
<feature type="compositionally biased region" description="Low complexity" evidence="5">
    <location>
        <begin position="39"/>
        <end position="53"/>
    </location>
</feature>
<feature type="compositionally biased region" description="Polar residues" evidence="5">
    <location>
        <begin position="108"/>
        <end position="126"/>
    </location>
</feature>
<dbReference type="AlphaFoldDB" id="A0A3E2GZZ7"/>
<dbReference type="PANTHER" id="PTHR43808:SF8">
    <property type="entry name" value="PEPTIDASE M20 DIMERISATION DOMAIN-CONTAINING PROTEIN"/>
    <property type="match status" value="1"/>
</dbReference>
<accession>A0A3E2GZZ7</accession>
<gene>
    <name evidence="8" type="ORF">B7463_g9625</name>
</gene>
<keyword evidence="9" id="KW-1185">Reference proteome</keyword>
<evidence type="ECO:0000256" key="4">
    <source>
        <dbReference type="ARBA" id="ARBA00022833"/>
    </source>
</evidence>
<dbReference type="InterPro" id="IPR011650">
    <property type="entry name" value="Peptidase_M20_dimer"/>
</dbReference>
<keyword evidence="6" id="KW-0732">Signal</keyword>
<comment type="similarity">
    <text evidence="2">Belongs to the peptidase M20A family.</text>
</comment>
<dbReference type="Pfam" id="PF07687">
    <property type="entry name" value="M20_dimer"/>
    <property type="match status" value="1"/>
</dbReference>
<feature type="non-terminal residue" evidence="8">
    <location>
        <position position="418"/>
    </location>
</feature>
<evidence type="ECO:0000256" key="6">
    <source>
        <dbReference type="SAM" id="SignalP"/>
    </source>
</evidence>
<evidence type="ECO:0000256" key="1">
    <source>
        <dbReference type="ARBA" id="ARBA00001947"/>
    </source>
</evidence>
<proteinExistence type="inferred from homology"/>
<feature type="region of interest" description="Disordered" evidence="5">
    <location>
        <begin position="31"/>
        <end position="53"/>
    </location>
</feature>
<sequence>MRISGLSSATLLLLAANCVYATAIDSQQPIAGDGSTTGSLKSSSSSSSSISASSSSPLIELHKALVEHESISGNEHNVAKFLIDYLEGLNLTVETQELAPLSASASATLNRRGSGPQKQQESSSRQNIFAYAGSSRKTRTLVTSHIDTVPPFWPYERRGEEIWGRGTVDAKGSVAAQIKAVEELVTEGAIAEGDVALLFVVGEEVGGDGMRKANDLGLEWETVIFGEPTELKLASGHKGILSVKVHAKGKAGHSGYPELGRSANSMLIPALYAMMNAQLPWSEKYGNTTLNLGRVEGGVAANVIAEEAFADIAIRIAAGTPATVKEVLLEAIQQTGQELDVEFGWGYGPVYIDSDVEGFDKIVVNYGTDIPNLEGDHKRYLYGPGDILVAHSDHEHLKVSDLETAVKGYKTLIEHSLK</sequence>
<dbReference type="OrthoDB" id="3064516at2759"/>
<feature type="chain" id="PRO_5017536239" description="Peptidase M20 dimerisation domain-containing protein" evidence="6">
    <location>
        <begin position="22"/>
        <end position="418"/>
    </location>
</feature>
<feature type="domain" description="Peptidase M20 dimerisation" evidence="7">
    <location>
        <begin position="236"/>
        <end position="332"/>
    </location>
</feature>
<dbReference type="STRING" id="5539.A0A3E2GZZ7"/>
<evidence type="ECO:0000256" key="5">
    <source>
        <dbReference type="SAM" id="MobiDB-lite"/>
    </source>
</evidence>
<feature type="region of interest" description="Disordered" evidence="5">
    <location>
        <begin position="104"/>
        <end position="126"/>
    </location>
</feature>
<dbReference type="PROSITE" id="PS00759">
    <property type="entry name" value="ARGE_DAPE_CPG2_2"/>
    <property type="match status" value="1"/>
</dbReference>
<keyword evidence="3" id="KW-0378">Hydrolase</keyword>
<evidence type="ECO:0000313" key="8">
    <source>
        <dbReference type="EMBL" id="RFU26715.1"/>
    </source>
</evidence>
<feature type="signal peptide" evidence="6">
    <location>
        <begin position="1"/>
        <end position="21"/>
    </location>
</feature>
<dbReference type="PANTHER" id="PTHR43808">
    <property type="entry name" value="ACETYLORNITHINE DEACETYLASE"/>
    <property type="match status" value="1"/>
</dbReference>
<evidence type="ECO:0000256" key="3">
    <source>
        <dbReference type="ARBA" id="ARBA00022801"/>
    </source>
</evidence>
<dbReference type="CDD" id="cd05652">
    <property type="entry name" value="M20_ArgE_DapE-like_fungal"/>
    <property type="match status" value="1"/>
</dbReference>
<dbReference type="Gene3D" id="3.30.70.360">
    <property type="match status" value="1"/>
</dbReference>
<dbReference type="OMA" id="HDEEIGC"/>
<organism evidence="8 9">
    <name type="scientific">Scytalidium lignicola</name>
    <name type="common">Hyphomycete</name>
    <dbReference type="NCBI Taxonomy" id="5539"/>
    <lineage>
        <taxon>Eukaryota</taxon>
        <taxon>Fungi</taxon>
        <taxon>Dikarya</taxon>
        <taxon>Ascomycota</taxon>
        <taxon>Pezizomycotina</taxon>
        <taxon>Leotiomycetes</taxon>
        <taxon>Leotiomycetes incertae sedis</taxon>
        <taxon>Scytalidium</taxon>
    </lineage>
</organism>
<name>A0A3E2GZZ7_SCYLI</name>
<keyword evidence="4" id="KW-0862">Zinc</keyword>
<dbReference type="GO" id="GO:0016787">
    <property type="term" value="F:hydrolase activity"/>
    <property type="evidence" value="ECO:0007669"/>
    <property type="project" value="UniProtKB-KW"/>
</dbReference>
<protein>
    <recommendedName>
        <fullName evidence="7">Peptidase M20 dimerisation domain-containing protein</fullName>
    </recommendedName>
</protein>
<reference evidence="8 9" key="1">
    <citation type="submission" date="2018-05" db="EMBL/GenBank/DDBJ databases">
        <title>Draft genome sequence of Scytalidium lignicola DSM 105466, a ubiquitous saprotrophic fungus.</title>
        <authorList>
            <person name="Buettner E."/>
            <person name="Gebauer A.M."/>
            <person name="Hofrichter M."/>
            <person name="Liers C."/>
            <person name="Kellner H."/>
        </authorList>
    </citation>
    <scope>NUCLEOTIDE SEQUENCE [LARGE SCALE GENOMIC DNA]</scope>
    <source>
        <strain evidence="8 9">DSM 105466</strain>
    </source>
</reference>
<dbReference type="Pfam" id="PF01546">
    <property type="entry name" value="Peptidase_M20"/>
    <property type="match status" value="1"/>
</dbReference>
<comment type="caution">
    <text evidence="8">The sequence shown here is derived from an EMBL/GenBank/DDBJ whole genome shotgun (WGS) entry which is preliminary data.</text>
</comment>
<evidence type="ECO:0000256" key="2">
    <source>
        <dbReference type="ARBA" id="ARBA00006247"/>
    </source>
</evidence>
<comment type="cofactor">
    <cofactor evidence="1">
        <name>Zn(2+)</name>
        <dbReference type="ChEBI" id="CHEBI:29105"/>
    </cofactor>
</comment>
<dbReference type="Proteomes" id="UP000258309">
    <property type="component" value="Unassembled WGS sequence"/>
</dbReference>
<dbReference type="EMBL" id="NCSJ02000246">
    <property type="protein sequence ID" value="RFU26715.1"/>
    <property type="molecule type" value="Genomic_DNA"/>
</dbReference>
<dbReference type="InterPro" id="IPR002933">
    <property type="entry name" value="Peptidase_M20"/>
</dbReference>
<evidence type="ECO:0000313" key="9">
    <source>
        <dbReference type="Proteomes" id="UP000258309"/>
    </source>
</evidence>